<evidence type="ECO:0000256" key="1">
    <source>
        <dbReference type="ARBA" id="ARBA00022679"/>
    </source>
</evidence>
<dbReference type="GO" id="GO:0000045">
    <property type="term" value="P:autophagosome assembly"/>
    <property type="evidence" value="ECO:0007669"/>
    <property type="project" value="TreeGrafter"/>
</dbReference>
<dbReference type="PANTHER" id="PTHR24348">
    <property type="entry name" value="SERINE/THREONINE-PROTEIN KINASE UNC-51-RELATED"/>
    <property type="match status" value="1"/>
</dbReference>
<keyword evidence="1" id="KW-0808">Transferase</keyword>
<comment type="caution">
    <text evidence="6">The sequence shown here is derived from an EMBL/GenBank/DDBJ whole genome shotgun (WGS) entry which is preliminary data.</text>
</comment>
<dbReference type="GO" id="GO:0000407">
    <property type="term" value="C:phagophore assembly site"/>
    <property type="evidence" value="ECO:0007669"/>
    <property type="project" value="TreeGrafter"/>
</dbReference>
<dbReference type="GO" id="GO:0010506">
    <property type="term" value="P:regulation of autophagy"/>
    <property type="evidence" value="ECO:0007669"/>
    <property type="project" value="InterPro"/>
</dbReference>
<dbReference type="PROSITE" id="PS50011">
    <property type="entry name" value="PROTEIN_KINASE_DOM"/>
    <property type="match status" value="1"/>
</dbReference>
<reference evidence="6" key="1">
    <citation type="submission" date="2021-01" db="EMBL/GenBank/DDBJ databases">
        <authorList>
            <consortium name="Genoscope - CEA"/>
            <person name="William W."/>
        </authorList>
    </citation>
    <scope>NUCLEOTIDE SEQUENCE</scope>
</reference>
<dbReference type="Pfam" id="PF00069">
    <property type="entry name" value="Pkinase"/>
    <property type="match status" value="1"/>
</dbReference>
<proteinExistence type="predicted"/>
<keyword evidence="4" id="KW-0067">ATP-binding</keyword>
<evidence type="ECO:0000313" key="7">
    <source>
        <dbReference type="Proteomes" id="UP000689195"/>
    </source>
</evidence>
<evidence type="ECO:0000256" key="3">
    <source>
        <dbReference type="ARBA" id="ARBA00022777"/>
    </source>
</evidence>
<keyword evidence="3" id="KW-0418">Kinase</keyword>
<accession>A0A8S1SU70</accession>
<protein>
    <recommendedName>
        <fullName evidence="5">Protein kinase domain-containing protein</fullName>
    </recommendedName>
</protein>
<evidence type="ECO:0000259" key="5">
    <source>
        <dbReference type="PROSITE" id="PS50011"/>
    </source>
</evidence>
<name>A0A8S1SU70_9CILI</name>
<evidence type="ECO:0000256" key="2">
    <source>
        <dbReference type="ARBA" id="ARBA00022741"/>
    </source>
</evidence>
<keyword evidence="7" id="KW-1185">Reference proteome</keyword>
<dbReference type="CDD" id="cd00180">
    <property type="entry name" value="PKc"/>
    <property type="match status" value="1"/>
</dbReference>
<gene>
    <name evidence="6" type="ORF">PPENT_87.1.T0120174</name>
</gene>
<sequence>MQQDLCKVGQYFQWDQKKVLGEGRISVIYQGLNSKDNSIIAIKKFRSDLLQNKNFYLRELLKQEELLLRMMQPENFIKCIALEETQNSVYWITELAETSLRQEMIQAENGKLKMEQVINLCKNLLDGYLFLINQNVLHQDIKPEGILKKNNQYYYSDLGNGYMISRFQGENSQTNYQSPQKTLNQIYTGKCDIWSIGIILYECLSGSVPIIHNNETQIAKEFTDAYQNEPIYDFIIQCIKYSESERLSWEQVYSHPFVINQLDIKVDVKIEQSYPIFKEEFLKKTLPANLYLMIGLNSQTDNIERLTKQEFIQSAKKQSPNSSSKEINSLFYEIAGFKATHITHKDISNWQNRIKNRLKGDRGYHHQLMSQEQTEQDNQLKNLPVLKWTINLDKQRLKNVSLLYPEVVEIILSIKASMIKFNTKLDDLFNKYDPNQIGGITKQQLDKIIMKIYPEGRNDVVMSHVFQFINQFQNGKISKAEFQFCIFDLDIQEIIKKRN</sequence>
<evidence type="ECO:0000313" key="6">
    <source>
        <dbReference type="EMBL" id="CAD8143348.1"/>
    </source>
</evidence>
<dbReference type="GO" id="GO:0016020">
    <property type="term" value="C:membrane"/>
    <property type="evidence" value="ECO:0007669"/>
    <property type="project" value="TreeGrafter"/>
</dbReference>
<dbReference type="Proteomes" id="UP000689195">
    <property type="component" value="Unassembled WGS sequence"/>
</dbReference>
<dbReference type="GO" id="GO:0004674">
    <property type="term" value="F:protein serine/threonine kinase activity"/>
    <property type="evidence" value="ECO:0007669"/>
    <property type="project" value="InterPro"/>
</dbReference>
<dbReference type="GO" id="GO:0005829">
    <property type="term" value="C:cytosol"/>
    <property type="evidence" value="ECO:0007669"/>
    <property type="project" value="TreeGrafter"/>
</dbReference>
<dbReference type="InterPro" id="IPR045269">
    <property type="entry name" value="Atg1-like"/>
</dbReference>
<dbReference type="GO" id="GO:0005524">
    <property type="term" value="F:ATP binding"/>
    <property type="evidence" value="ECO:0007669"/>
    <property type="project" value="UniProtKB-KW"/>
</dbReference>
<dbReference type="OrthoDB" id="288118at2759"/>
<keyword evidence="2" id="KW-0547">Nucleotide-binding</keyword>
<organism evidence="6 7">
    <name type="scientific">Paramecium pentaurelia</name>
    <dbReference type="NCBI Taxonomy" id="43138"/>
    <lineage>
        <taxon>Eukaryota</taxon>
        <taxon>Sar</taxon>
        <taxon>Alveolata</taxon>
        <taxon>Ciliophora</taxon>
        <taxon>Intramacronucleata</taxon>
        <taxon>Oligohymenophorea</taxon>
        <taxon>Peniculida</taxon>
        <taxon>Parameciidae</taxon>
        <taxon>Paramecium</taxon>
    </lineage>
</organism>
<evidence type="ECO:0000256" key="4">
    <source>
        <dbReference type="ARBA" id="ARBA00022840"/>
    </source>
</evidence>
<dbReference type="GO" id="GO:0005776">
    <property type="term" value="C:autophagosome"/>
    <property type="evidence" value="ECO:0007669"/>
    <property type="project" value="TreeGrafter"/>
</dbReference>
<feature type="domain" description="Protein kinase" evidence="5">
    <location>
        <begin position="14"/>
        <end position="258"/>
    </location>
</feature>
<dbReference type="PANTHER" id="PTHR24348:SF22">
    <property type="entry name" value="NON-SPECIFIC SERINE_THREONINE PROTEIN KINASE"/>
    <property type="match status" value="1"/>
</dbReference>
<dbReference type="InterPro" id="IPR000719">
    <property type="entry name" value="Prot_kinase_dom"/>
</dbReference>
<dbReference type="EMBL" id="CAJJDO010000012">
    <property type="protein sequence ID" value="CAD8143348.1"/>
    <property type="molecule type" value="Genomic_DNA"/>
</dbReference>
<dbReference type="AlphaFoldDB" id="A0A8S1SU70"/>